<dbReference type="EMBL" id="NFZW01000024">
    <property type="protein sequence ID" value="RFA32945.1"/>
    <property type="molecule type" value="Genomic_DNA"/>
</dbReference>
<name>A0A3E0WLX5_9GAMM</name>
<dbReference type="AlphaFoldDB" id="A0A3E0WLX5"/>
<gene>
    <name evidence="1" type="ORF">CAL65_18595</name>
</gene>
<evidence type="ECO:0000313" key="1">
    <source>
        <dbReference type="EMBL" id="RFA32945.1"/>
    </source>
</evidence>
<sequence>MQTLDRTVARKHHDLRRRQADMLAQVSSEDALAELTAVGLLPPAISRQASALIAERVDEALHRL</sequence>
<organism evidence="1 2">
    <name type="scientific">Alkalilimnicola ehrlichii</name>
    <dbReference type="NCBI Taxonomy" id="351052"/>
    <lineage>
        <taxon>Bacteria</taxon>
        <taxon>Pseudomonadati</taxon>
        <taxon>Pseudomonadota</taxon>
        <taxon>Gammaproteobacteria</taxon>
        <taxon>Chromatiales</taxon>
        <taxon>Ectothiorhodospiraceae</taxon>
        <taxon>Alkalilimnicola</taxon>
    </lineage>
</organism>
<proteinExistence type="predicted"/>
<dbReference type="RefSeq" id="WP_116303304.1">
    <property type="nucleotide sequence ID" value="NZ_NFZV01000020.1"/>
</dbReference>
<accession>A0A3E0WLX5</accession>
<evidence type="ECO:0000313" key="2">
    <source>
        <dbReference type="Proteomes" id="UP000256763"/>
    </source>
</evidence>
<protein>
    <submittedName>
        <fullName evidence="1">Uncharacterized protein</fullName>
    </submittedName>
</protein>
<keyword evidence="2" id="KW-1185">Reference proteome</keyword>
<comment type="caution">
    <text evidence="1">The sequence shown here is derived from an EMBL/GenBank/DDBJ whole genome shotgun (WGS) entry which is preliminary data.</text>
</comment>
<reference evidence="2" key="1">
    <citation type="submission" date="2017-05" db="EMBL/GenBank/DDBJ databases">
        <authorList>
            <person name="Sharma S."/>
            <person name="Sidhu C."/>
            <person name="Pinnaka A.K."/>
        </authorList>
    </citation>
    <scope>NUCLEOTIDE SEQUENCE [LARGE SCALE GENOMIC DNA]</scope>
    <source>
        <strain evidence="2">AK93</strain>
    </source>
</reference>
<dbReference type="Proteomes" id="UP000256763">
    <property type="component" value="Unassembled WGS sequence"/>
</dbReference>